<organism evidence="2">
    <name type="scientific">marine sediment metagenome</name>
    <dbReference type="NCBI Taxonomy" id="412755"/>
    <lineage>
        <taxon>unclassified sequences</taxon>
        <taxon>metagenomes</taxon>
        <taxon>ecological metagenomes</taxon>
    </lineage>
</organism>
<comment type="caution">
    <text evidence="2">The sequence shown here is derived from an EMBL/GenBank/DDBJ whole genome shotgun (WGS) entry which is preliminary data.</text>
</comment>
<sequence length="272" mass="30894">MLWRVFTLTETASTHDPSLRRSKQSWSLVAVMMSSGVRSGATTEPVINDTRGRTTKSSPSVSRFSWFISRAPGSPPRTTQPVPYSSLMLNRTSPCQRHRPRWSRRPRPRRASTLPCPSRSSRRLRTSRHHGRARRSRRTSRGPRPRTQSSSRRLPPRTLPAFRRGKRRPTTKQVPRLPSFARSVCQVLRLRPVEQVSCVTARRIVAGVQHVGLRGRRRVSTVQLVRYSMRTYCGLYPTIPYLAVTTGSPIANPRPAGVRTARAVNFGPKPRF</sequence>
<feature type="compositionally biased region" description="Polar residues" evidence="1">
    <location>
        <begin position="76"/>
        <end position="95"/>
    </location>
</feature>
<reference evidence="2" key="1">
    <citation type="journal article" date="2015" name="Nature">
        <title>Complex archaea that bridge the gap between prokaryotes and eukaryotes.</title>
        <authorList>
            <person name="Spang A."/>
            <person name="Saw J.H."/>
            <person name="Jorgensen S.L."/>
            <person name="Zaremba-Niedzwiedzka K."/>
            <person name="Martijn J."/>
            <person name="Lind A.E."/>
            <person name="van Eijk R."/>
            <person name="Schleper C."/>
            <person name="Guy L."/>
            <person name="Ettema T.J."/>
        </authorList>
    </citation>
    <scope>NUCLEOTIDE SEQUENCE</scope>
</reference>
<feature type="region of interest" description="Disordered" evidence="1">
    <location>
        <begin position="38"/>
        <end position="173"/>
    </location>
</feature>
<accession>A0A0F9HPJ6</accession>
<feature type="compositionally biased region" description="Basic residues" evidence="1">
    <location>
        <begin position="96"/>
        <end position="110"/>
    </location>
</feature>
<gene>
    <name evidence="2" type="ORF">LCGC14_1972960</name>
</gene>
<dbReference type="AlphaFoldDB" id="A0A0F9HPJ6"/>
<evidence type="ECO:0000256" key="1">
    <source>
        <dbReference type="SAM" id="MobiDB-lite"/>
    </source>
</evidence>
<evidence type="ECO:0000313" key="2">
    <source>
        <dbReference type="EMBL" id="KKL83615.1"/>
    </source>
</evidence>
<protein>
    <submittedName>
        <fullName evidence="2">Uncharacterized protein</fullName>
    </submittedName>
</protein>
<proteinExistence type="predicted"/>
<dbReference type="EMBL" id="LAZR01021933">
    <property type="protein sequence ID" value="KKL83615.1"/>
    <property type="molecule type" value="Genomic_DNA"/>
</dbReference>
<feature type="compositionally biased region" description="Basic residues" evidence="1">
    <location>
        <begin position="120"/>
        <end position="144"/>
    </location>
</feature>
<name>A0A0F9HPJ6_9ZZZZ</name>